<evidence type="ECO:0000256" key="9">
    <source>
        <dbReference type="ARBA" id="ARBA00033063"/>
    </source>
</evidence>
<dbReference type="InterPro" id="IPR000184">
    <property type="entry name" value="Bac_surfAg_D15"/>
</dbReference>
<evidence type="ECO:0000256" key="1">
    <source>
        <dbReference type="ARBA" id="ARBA00004442"/>
    </source>
</evidence>
<sequence>MLLGTLAVLGVGHAAPALADYRVDIESPRSLRKLLKDNLDLVRFAKRKDLSEEQFDFLLTAAPQQVKELVQTQGYFSPAVSTDVSREGDERTVTITVEPGPRTAIHSLNVAVTGPVQTEAPARVDASRNAFSLQPGAPFTQSDWTDAKSASLDALQAQRYLGARLTHSEARIDARTQQADLTVAYDSGPTFTLGPLSVSGVKRYPAWIVDHVNPLHVGEVYSRERIQELQRQIQNTPYYASVAIDVANDPQHPNEAPVSVKVSEFPYHNLRSGIGYSTDTGARVEGTYSYNNMFGRAWVLSTQGRLEQDSRYGSIQLAMPPDEKAYVNSALASYQSTDVEDTNIYSARFGVQRTRTLQFYDYAYSLIYHQDRLEQNVGPGEIAKALVPSFAWTRRDVDDPTFPRKGNLFGVELGFAVRNVLSDATFARVYSHGRQYFPLGKRDLVLLRAELGGVFSDSASRMIPASLRFRGGGAASIRGYGYQSVGNNVSGSVLPTKYLVTGGAEYQHWLNRDWGGAVFYDVGTAADVWRERRFYSGVGFGVRWRSPVGPVNLDLAYGLQNHSIRPYITLGVAF</sequence>
<dbReference type="GO" id="GO:0009279">
    <property type="term" value="C:cell outer membrane"/>
    <property type="evidence" value="ECO:0007669"/>
    <property type="project" value="UniProtKB-SubCell"/>
</dbReference>
<name>A0A1H2PP04_9BURK</name>
<organism evidence="14 15">
    <name type="scientific">Chitinasiproducens palmae</name>
    <dbReference type="NCBI Taxonomy" id="1770053"/>
    <lineage>
        <taxon>Bacteria</taxon>
        <taxon>Pseudomonadati</taxon>
        <taxon>Pseudomonadota</taxon>
        <taxon>Betaproteobacteria</taxon>
        <taxon>Burkholderiales</taxon>
        <taxon>Burkholderiaceae</taxon>
        <taxon>Chitinasiproducens</taxon>
    </lineage>
</organism>
<keyword evidence="8" id="KW-0998">Cell outer membrane</keyword>
<keyword evidence="15" id="KW-1185">Reference proteome</keyword>
<dbReference type="Gene3D" id="3.10.20.310">
    <property type="entry name" value="membrane protein fhac"/>
    <property type="match status" value="2"/>
</dbReference>
<evidence type="ECO:0000259" key="12">
    <source>
        <dbReference type="Pfam" id="PF07244"/>
    </source>
</evidence>
<dbReference type="PANTHER" id="PTHR12815:SF47">
    <property type="entry name" value="TRANSLOCATION AND ASSEMBLY MODULE SUBUNIT TAMA"/>
    <property type="match status" value="1"/>
</dbReference>
<evidence type="ECO:0000259" key="11">
    <source>
        <dbReference type="Pfam" id="PF01103"/>
    </source>
</evidence>
<comment type="similarity">
    <text evidence="2">Belongs to the TamA family.</text>
</comment>
<dbReference type="Proteomes" id="UP000243719">
    <property type="component" value="Unassembled WGS sequence"/>
</dbReference>
<gene>
    <name evidence="14" type="ORF">SAMN05216551_10464</name>
</gene>
<comment type="subunit">
    <text evidence="10">Interacts with TamB to form the translocation and assembly module (TAM).</text>
</comment>
<dbReference type="PANTHER" id="PTHR12815">
    <property type="entry name" value="SORTING AND ASSEMBLY MACHINERY SAMM50 PROTEIN FAMILY MEMBER"/>
    <property type="match status" value="1"/>
</dbReference>
<keyword evidence="7" id="KW-0472">Membrane</keyword>
<keyword evidence="6" id="KW-0732">Signal</keyword>
<dbReference type="OrthoDB" id="9769707at2"/>
<evidence type="ECO:0000256" key="4">
    <source>
        <dbReference type="ARBA" id="ARBA00022452"/>
    </source>
</evidence>
<dbReference type="EMBL" id="FNLO01000004">
    <property type="protein sequence ID" value="SDV47997.1"/>
    <property type="molecule type" value="Genomic_DNA"/>
</dbReference>
<evidence type="ECO:0000256" key="2">
    <source>
        <dbReference type="ARBA" id="ARBA00010248"/>
    </source>
</evidence>
<comment type="subcellular location">
    <subcellularLocation>
        <location evidence="1">Cell outer membrane</location>
    </subcellularLocation>
</comment>
<evidence type="ECO:0000313" key="14">
    <source>
        <dbReference type="EMBL" id="SDV47997.1"/>
    </source>
</evidence>
<evidence type="ECO:0000313" key="15">
    <source>
        <dbReference type="Proteomes" id="UP000243719"/>
    </source>
</evidence>
<dbReference type="InterPro" id="IPR039910">
    <property type="entry name" value="D15-like"/>
</dbReference>
<dbReference type="InterPro" id="IPR010827">
    <property type="entry name" value="BamA/TamA_POTRA"/>
</dbReference>
<dbReference type="AlphaFoldDB" id="A0A1H2PP04"/>
<evidence type="ECO:0000259" key="13">
    <source>
        <dbReference type="Pfam" id="PF17243"/>
    </source>
</evidence>
<feature type="domain" description="Bacterial surface antigen (D15)" evidence="11">
    <location>
        <begin position="292"/>
        <end position="562"/>
    </location>
</feature>
<evidence type="ECO:0000256" key="5">
    <source>
        <dbReference type="ARBA" id="ARBA00022692"/>
    </source>
</evidence>
<feature type="domain" description="TamA POTRA" evidence="13">
    <location>
        <begin position="33"/>
        <end position="99"/>
    </location>
</feature>
<dbReference type="Pfam" id="PF01103">
    <property type="entry name" value="Omp85"/>
    <property type="match status" value="1"/>
</dbReference>
<evidence type="ECO:0000256" key="10">
    <source>
        <dbReference type="ARBA" id="ARBA00093548"/>
    </source>
</evidence>
<evidence type="ECO:0000256" key="6">
    <source>
        <dbReference type="ARBA" id="ARBA00022729"/>
    </source>
</evidence>
<feature type="domain" description="POTRA" evidence="12">
    <location>
        <begin position="194"/>
        <end position="264"/>
    </location>
</feature>
<dbReference type="Pfam" id="PF07244">
    <property type="entry name" value="POTRA"/>
    <property type="match status" value="1"/>
</dbReference>
<evidence type="ECO:0000256" key="3">
    <source>
        <dbReference type="ARBA" id="ARBA00015419"/>
    </source>
</evidence>
<protein>
    <recommendedName>
        <fullName evidence="3">Translocation and assembly module subunit TamA</fullName>
    </recommendedName>
    <alternativeName>
        <fullName evidence="9">Autotransporter assembly factor TamA</fullName>
    </alternativeName>
</protein>
<evidence type="ECO:0000256" key="7">
    <source>
        <dbReference type="ARBA" id="ARBA00023136"/>
    </source>
</evidence>
<dbReference type="Pfam" id="PF17243">
    <property type="entry name" value="POTRA_TamA_1"/>
    <property type="match status" value="1"/>
</dbReference>
<reference evidence="15" key="1">
    <citation type="submission" date="2016-09" db="EMBL/GenBank/DDBJ databases">
        <authorList>
            <person name="Varghese N."/>
            <person name="Submissions S."/>
        </authorList>
    </citation>
    <scope>NUCLEOTIDE SEQUENCE [LARGE SCALE GENOMIC DNA]</scope>
    <source>
        <strain evidence="15">JS23</strain>
    </source>
</reference>
<dbReference type="InterPro" id="IPR035243">
    <property type="entry name" value="TamA_POTRA_Dom_1"/>
</dbReference>
<evidence type="ECO:0000256" key="8">
    <source>
        <dbReference type="ARBA" id="ARBA00023237"/>
    </source>
</evidence>
<proteinExistence type="inferred from homology"/>
<keyword evidence="5" id="KW-0812">Transmembrane</keyword>
<accession>A0A1H2PP04</accession>
<dbReference type="Gene3D" id="2.40.160.50">
    <property type="entry name" value="membrane protein fhac: a member of the omp85/tpsb transporter family"/>
    <property type="match status" value="1"/>
</dbReference>
<dbReference type="STRING" id="1770053.SAMN05216551_10464"/>
<keyword evidence="4" id="KW-1134">Transmembrane beta strand</keyword>